<feature type="compositionally biased region" description="Polar residues" evidence="1">
    <location>
        <begin position="1159"/>
        <end position="1168"/>
    </location>
</feature>
<keyword evidence="4" id="KW-1185">Reference proteome</keyword>
<feature type="compositionally biased region" description="Polar residues" evidence="1">
    <location>
        <begin position="949"/>
        <end position="962"/>
    </location>
</feature>
<name>W9SDW1_9ROSA</name>
<dbReference type="PANTHER" id="PTHR33870:SF16">
    <property type="entry name" value="PROTEIN, PUTATIVE-RELATED"/>
    <property type="match status" value="1"/>
</dbReference>
<feature type="compositionally biased region" description="Polar residues" evidence="1">
    <location>
        <begin position="1135"/>
        <end position="1145"/>
    </location>
</feature>
<gene>
    <name evidence="3" type="ORF">L484_022058</name>
</gene>
<feature type="region of interest" description="Disordered" evidence="1">
    <location>
        <begin position="112"/>
        <end position="132"/>
    </location>
</feature>
<dbReference type="Proteomes" id="UP000030645">
    <property type="component" value="Unassembled WGS sequence"/>
</dbReference>
<feature type="transmembrane region" description="Helical" evidence="2">
    <location>
        <begin position="37"/>
        <end position="68"/>
    </location>
</feature>
<keyword evidence="2" id="KW-1133">Transmembrane helix</keyword>
<organism evidence="3 4">
    <name type="scientific">Morus notabilis</name>
    <dbReference type="NCBI Taxonomy" id="981085"/>
    <lineage>
        <taxon>Eukaryota</taxon>
        <taxon>Viridiplantae</taxon>
        <taxon>Streptophyta</taxon>
        <taxon>Embryophyta</taxon>
        <taxon>Tracheophyta</taxon>
        <taxon>Spermatophyta</taxon>
        <taxon>Magnoliopsida</taxon>
        <taxon>eudicotyledons</taxon>
        <taxon>Gunneridae</taxon>
        <taxon>Pentapetalae</taxon>
        <taxon>rosids</taxon>
        <taxon>fabids</taxon>
        <taxon>Rosales</taxon>
        <taxon>Moraceae</taxon>
        <taxon>Moreae</taxon>
        <taxon>Morus</taxon>
    </lineage>
</organism>
<sequence>MAIDAEDILVCVWRLLRIFIDSSYVCAQKHPFLSCMLLLLFFFYVFFNLLVYHSPFLICIAILLRFFWTSEHPTGATREVKEEDERERENQRKPVKIPRASLDRDVIAVSKNSESPSLRRQKSRRTRVKPKEKSNIEWSNVSQLASIDEEELLFPLSIDKKSWSFEHGETSDRHNSVDEISKLGHEHILLPTDGAEIQLRKSDGNGVVLEADIAENRAEDEEEEEEEEAYEGVNDRALEWTEDDQKNLVDLGLSEIERNRRLESLITKRRARKLIKSQLEKGLIDLESVPPPCSTTTSCQIPPIFVARSNPFEVPNVANEIEGLQVPGSAPSILLPTQNPFDLPYDPLEEKPNLMADSFTQEFTAVNQKEMMFCRHESFSLGPFHIDAEQDQRDPKFSTFFPSEKKALMEGLRYSPRFRKQSGDHDSLIDQLLCGGESHIDHTPSIVQSRAQRALQESNSEISKIEGDTETKNDMISEEETLNDMESANQMDSISTITEVDTEPSLIEDSETTSSSSFEVANNRAEVSIGLEPIHGYVEQDNMFSYSLPTIMEPLYDSSPTANDKSRMDDDRLFFGDKHAIHTPSYSIASDLQVEVSEVSSTPLTVGNISQTDGESLSYDEEDFDGASQDDMSQVMEEVEKLRGFSSSHALAPENTETTMQLAEKLAAHPFFEVLSETTEKSFSPSDESTERNTVCDVRDSVSDTIDDIEDQQKYVERYGEEQVVSRQEIVEKMAEPAVETDLECTIHSEGNSQNLAEYLSVKFAQPINGDADLNLKGDSETQTEQESVADASVSVEAADNSIMIEERKDEQNLIESEISSTNQTYEEVFPPAEQQESIVEEEIIVNSSSSTSSMATTIEKFPVDEVSSSNLDQVVHITDAPKSDMQDGVKGSSQEEQQPDDTSLIMPRNVIFQEQSAPEKFTDEANIISKEVETLSNPSVAEELSETLGETGSGSNENIQNVLEKIAEKSSSPADESGDRNAVLEVRDSESDTIDDIEDQENEYGEEREQILTRQEVVEHMIEPTEETGLESAQPIKGDADLNLKGDSEIQTEQESVSDASKSIEAEDNLITLNRRKDEQSLVESEAHCINQKYEEVIASAEQQESIAEEVLVNASASSSPTAATTKQIPVDEVSSSNPDQMVQITDVPKYNVEKQSPDGSSLIRTTQNEEHLVEHSSTHLSNISDSETFQKPSASDKFTDEAKILSNTSEPVTEDKSGIEKSESNKDTNEEAATIFNPEVAEELSETPAETGAESNEDIKNVLGKLAEVKQ</sequence>
<evidence type="ECO:0000256" key="1">
    <source>
        <dbReference type="SAM" id="MobiDB-lite"/>
    </source>
</evidence>
<feature type="compositionally biased region" description="Basic and acidic residues" evidence="1">
    <location>
        <begin position="1039"/>
        <end position="1049"/>
    </location>
</feature>
<feature type="compositionally biased region" description="Basic and acidic residues" evidence="1">
    <location>
        <begin position="1215"/>
        <end position="1231"/>
    </location>
</feature>
<keyword evidence="2" id="KW-0472">Membrane</keyword>
<feature type="region of interest" description="Disordered" evidence="1">
    <location>
        <begin position="936"/>
        <end position="1069"/>
    </location>
</feature>
<reference evidence="4" key="1">
    <citation type="submission" date="2013-01" db="EMBL/GenBank/DDBJ databases">
        <title>Draft Genome Sequence of a Mulberry Tree, Morus notabilis C.K. Schneid.</title>
        <authorList>
            <person name="He N."/>
            <person name="Zhao S."/>
        </authorList>
    </citation>
    <scope>NUCLEOTIDE SEQUENCE</scope>
</reference>
<feature type="compositionally biased region" description="Low complexity" evidence="1">
    <location>
        <begin position="1115"/>
        <end position="1127"/>
    </location>
</feature>
<dbReference type="eggNOG" id="ENOG502QZQ3">
    <property type="taxonomic scope" value="Eukaryota"/>
</dbReference>
<dbReference type="PANTHER" id="PTHR33870">
    <property type="entry name" value="CARDIOMYOPATHY-ASSOCIATED PROTEIN"/>
    <property type="match status" value="1"/>
</dbReference>
<feature type="compositionally biased region" description="Basic residues" evidence="1">
    <location>
        <begin position="119"/>
        <end position="128"/>
    </location>
</feature>
<dbReference type="AlphaFoldDB" id="W9SDW1"/>
<feature type="region of interest" description="Disordered" evidence="1">
    <location>
        <begin position="1115"/>
        <end position="1261"/>
    </location>
</feature>
<evidence type="ECO:0000256" key="2">
    <source>
        <dbReference type="SAM" id="Phobius"/>
    </source>
</evidence>
<feature type="compositionally biased region" description="Polar residues" evidence="1">
    <location>
        <begin position="1180"/>
        <end position="1195"/>
    </location>
</feature>
<accession>W9SDW1</accession>
<dbReference type="EMBL" id="KE345330">
    <property type="protein sequence ID" value="EXC01486.1"/>
    <property type="molecule type" value="Genomic_DNA"/>
</dbReference>
<feature type="compositionally biased region" description="Basic and acidic residues" evidence="1">
    <location>
        <begin position="1006"/>
        <end position="1024"/>
    </location>
</feature>
<feature type="region of interest" description="Disordered" evidence="1">
    <location>
        <begin position="881"/>
        <end position="903"/>
    </location>
</feature>
<feature type="compositionally biased region" description="Acidic residues" evidence="1">
    <location>
        <begin position="992"/>
        <end position="1005"/>
    </location>
</feature>
<keyword evidence="2" id="KW-0812">Transmembrane</keyword>
<evidence type="ECO:0000313" key="3">
    <source>
        <dbReference type="EMBL" id="EXC01486.1"/>
    </source>
</evidence>
<evidence type="ECO:0000313" key="4">
    <source>
        <dbReference type="Proteomes" id="UP000030645"/>
    </source>
</evidence>
<feature type="compositionally biased region" description="Polar residues" evidence="1">
    <location>
        <begin position="1050"/>
        <end position="1062"/>
    </location>
</feature>
<protein>
    <recommendedName>
        <fullName evidence="5">Cardiomyopathy-associated protein 5</fullName>
    </recommendedName>
</protein>
<feature type="compositionally biased region" description="Basic and acidic residues" evidence="1">
    <location>
        <begin position="1169"/>
        <end position="1179"/>
    </location>
</feature>
<proteinExistence type="predicted"/>
<evidence type="ECO:0008006" key="5">
    <source>
        <dbReference type="Google" id="ProtNLM"/>
    </source>
</evidence>